<keyword evidence="4" id="KW-0227">DNA damage</keyword>
<dbReference type="Proteomes" id="UP000053840">
    <property type="component" value="Unassembled WGS sequence"/>
</dbReference>
<evidence type="ECO:0000256" key="1">
    <source>
        <dbReference type="ARBA" id="ARBA00008136"/>
    </source>
</evidence>
<dbReference type="InterPro" id="IPR036590">
    <property type="entry name" value="SRAP-like"/>
</dbReference>
<proteinExistence type="inferred from homology"/>
<keyword evidence="3 12" id="KW-0645">Protease</keyword>
<keyword evidence="5 12" id="KW-0378">Hydrolase</keyword>
<dbReference type="SUPFAM" id="SSF143081">
    <property type="entry name" value="BB1717-like"/>
    <property type="match status" value="1"/>
</dbReference>
<protein>
    <recommendedName>
        <fullName evidence="2 12">Abasic site processing protein HMCES</fullName>
        <shortName evidence="12">ES cell-specific 5hmC-binding protein</shortName>
        <ecNumber evidence="12">3.4.-.-</ecNumber>
    </recommendedName>
    <alternativeName>
        <fullName evidence="9 12">Embryonic stem cell-specific 5-hydroxymethylcytosine-binding protein</fullName>
    </alternativeName>
    <alternativeName>
        <fullName evidence="10 12">Peptidase HMCES</fullName>
    </alternativeName>
    <alternativeName>
        <fullName evidence="11 12">SRAP domain-containing protein 1</fullName>
    </alternativeName>
</protein>
<dbReference type="GO" id="GO:0106300">
    <property type="term" value="P:protein-DNA covalent cross-linking repair"/>
    <property type="evidence" value="ECO:0007669"/>
    <property type="project" value="InterPro"/>
</dbReference>
<evidence type="ECO:0000256" key="5">
    <source>
        <dbReference type="ARBA" id="ARBA00022801"/>
    </source>
</evidence>
<comment type="similarity">
    <text evidence="1 12">Belongs to the SOS response-associated peptidase family.</text>
</comment>
<dbReference type="EMBL" id="KK930600">
    <property type="protein sequence ID" value="KFQ44947.1"/>
    <property type="molecule type" value="Genomic_DNA"/>
</dbReference>
<evidence type="ECO:0000256" key="8">
    <source>
        <dbReference type="ARBA" id="ARBA00023239"/>
    </source>
</evidence>
<evidence type="ECO:0000256" key="9">
    <source>
        <dbReference type="ARBA" id="ARBA00030390"/>
    </source>
</evidence>
<feature type="non-terminal residue" evidence="14">
    <location>
        <position position="1"/>
    </location>
</feature>
<dbReference type="GO" id="GO:0003697">
    <property type="term" value="F:single-stranded DNA binding"/>
    <property type="evidence" value="ECO:0007669"/>
    <property type="project" value="InterPro"/>
</dbReference>
<keyword evidence="6" id="KW-0190">Covalent protein-DNA linkage</keyword>
<reference evidence="14 15" key="1">
    <citation type="submission" date="2014-04" db="EMBL/GenBank/DDBJ databases">
        <title>Genome evolution of avian class.</title>
        <authorList>
            <person name="Zhang G."/>
            <person name="Li C."/>
        </authorList>
    </citation>
    <scope>NUCLEOTIDE SEQUENCE [LARGE SCALE GENOMIC DNA]</scope>
    <source>
        <strain evidence="14">BGI_N333</strain>
    </source>
</reference>
<keyword evidence="8" id="KW-0456">Lyase</keyword>
<dbReference type="InterPro" id="IPR003738">
    <property type="entry name" value="SRAP"/>
</dbReference>
<accession>A0A091SPK0</accession>
<dbReference type="GO" id="GO:0016829">
    <property type="term" value="F:lyase activity"/>
    <property type="evidence" value="ECO:0007669"/>
    <property type="project" value="UniProtKB-KW"/>
</dbReference>
<feature type="non-terminal residue" evidence="14">
    <location>
        <position position="241"/>
    </location>
</feature>
<evidence type="ECO:0000256" key="13">
    <source>
        <dbReference type="SAM" id="MobiDB-lite"/>
    </source>
</evidence>
<evidence type="ECO:0000256" key="2">
    <source>
        <dbReference type="ARBA" id="ARBA00015888"/>
    </source>
</evidence>
<dbReference type="Gene3D" id="3.90.1680.10">
    <property type="entry name" value="SOS response associated peptidase-like"/>
    <property type="match status" value="1"/>
</dbReference>
<keyword evidence="7" id="KW-0238">DNA-binding</keyword>
<evidence type="ECO:0000256" key="10">
    <source>
        <dbReference type="ARBA" id="ARBA00030898"/>
    </source>
</evidence>
<feature type="region of interest" description="Disordered" evidence="13">
    <location>
        <begin position="204"/>
        <end position="241"/>
    </location>
</feature>
<evidence type="ECO:0000313" key="15">
    <source>
        <dbReference type="Proteomes" id="UP000053840"/>
    </source>
</evidence>
<dbReference type="Pfam" id="PF02586">
    <property type="entry name" value="SRAP"/>
    <property type="match status" value="2"/>
</dbReference>
<evidence type="ECO:0000313" key="14">
    <source>
        <dbReference type="EMBL" id="KFQ44947.1"/>
    </source>
</evidence>
<name>A0A091SPK0_NESNO</name>
<evidence type="ECO:0000256" key="11">
    <source>
        <dbReference type="ARBA" id="ARBA00031130"/>
    </source>
</evidence>
<comment type="function">
    <text evidence="12">Sensor of abasic sites in single-stranded DNA (ssDNA) required to preserve genome integrity by promoting error-free repair of abasic sites. Acts as an enzyme that recognizes and binds abasic sites in ssDNA at replication forks and chemically modifies the lesion by forming a covalent cross-link with DNA: forms a stable thiazolidine linkage between a ring-opened abasic site and the alpha-amino and sulfhydryl substituents of its N-terminal catalytic cysteine residue. The HMCES DNA-protein cross-link is then either reversed or degraded. HMCES is able to catalyze the reversal of its thiazolidine cross-link and cycle between a cross-link and a non-cross-linked state depending on DNA context: mediates self-reversal of the thiazolidine cross-link in double stranded DNA, allowing APEX1 to initiate downstream repair of abasic sites. The HMCES DNA-protein cross-link can also be degraded by the SPRTN metalloprotease following unfolding by the BRIP1/FANCJ helicase. Acts as a protease: mediates autocatalytic processing of its N-terminal methionine in order to expose the catalytic cysteine.</text>
</comment>
<dbReference type="PANTHER" id="PTHR13604:SF0">
    <property type="entry name" value="ABASIC SITE PROCESSING PROTEIN HMCES"/>
    <property type="match status" value="1"/>
</dbReference>
<gene>
    <name evidence="14" type="ORF">N333_07178</name>
</gene>
<evidence type="ECO:0000256" key="7">
    <source>
        <dbReference type="ARBA" id="ARBA00023125"/>
    </source>
</evidence>
<dbReference type="GO" id="GO:0006508">
    <property type="term" value="P:proteolysis"/>
    <property type="evidence" value="ECO:0007669"/>
    <property type="project" value="UniProtKB-KW"/>
</dbReference>
<feature type="compositionally biased region" description="Polar residues" evidence="13">
    <location>
        <begin position="223"/>
        <end position="241"/>
    </location>
</feature>
<evidence type="ECO:0000256" key="4">
    <source>
        <dbReference type="ARBA" id="ARBA00022763"/>
    </source>
</evidence>
<dbReference type="AlphaFoldDB" id="A0A091SPK0"/>
<dbReference type="GO" id="GO:0008233">
    <property type="term" value="F:peptidase activity"/>
    <property type="evidence" value="ECO:0007669"/>
    <property type="project" value="UniProtKB-KW"/>
</dbReference>
<evidence type="ECO:0000256" key="6">
    <source>
        <dbReference type="ARBA" id="ARBA00023124"/>
    </source>
</evidence>
<dbReference type="EC" id="3.4.-.-" evidence="12"/>
<evidence type="ECO:0000256" key="12">
    <source>
        <dbReference type="RuleBase" id="RU364100"/>
    </source>
</evidence>
<sequence>LHKDADSSERVLMDMRWGLVPSWFKKDDPSKMPFNTSNCRSDSMLSKASYKRPRGGKQPYFIHFPQPTDTVAEEKEGDEEWRGWRLLTMAGIFDCWEPPAGGEALYTYTIITVDASKDLSFIHHMPAILDGDEAIRKWLDFAEVPTQEAVKLIQPIENIIFHPVSTFVNSIRNNAPECLAPIELGAKKEGKATPSRQVMLGWLKNSQEGSSQRKENDLPKGTCQFTHSPSPKKTSAGILQQ</sequence>
<evidence type="ECO:0000256" key="3">
    <source>
        <dbReference type="ARBA" id="ARBA00022670"/>
    </source>
</evidence>
<dbReference type="PANTHER" id="PTHR13604">
    <property type="entry name" value="DC12-RELATED"/>
    <property type="match status" value="1"/>
</dbReference>
<organism evidence="14 15">
    <name type="scientific">Nestor notabilis</name>
    <name type="common">Kea</name>
    <dbReference type="NCBI Taxonomy" id="176057"/>
    <lineage>
        <taxon>Eukaryota</taxon>
        <taxon>Metazoa</taxon>
        <taxon>Chordata</taxon>
        <taxon>Craniata</taxon>
        <taxon>Vertebrata</taxon>
        <taxon>Euteleostomi</taxon>
        <taxon>Archelosauria</taxon>
        <taxon>Archosauria</taxon>
        <taxon>Dinosauria</taxon>
        <taxon>Saurischia</taxon>
        <taxon>Theropoda</taxon>
        <taxon>Coelurosauria</taxon>
        <taxon>Aves</taxon>
        <taxon>Neognathae</taxon>
        <taxon>Neoaves</taxon>
        <taxon>Telluraves</taxon>
        <taxon>Australaves</taxon>
        <taxon>Psittaciformes</taxon>
        <taxon>Psittacidae</taxon>
        <taxon>Nestor</taxon>
    </lineage>
</organism>
<keyword evidence="15" id="KW-1185">Reference proteome</keyword>